<protein>
    <submittedName>
        <fullName evidence="2">Uncharacterized protein</fullName>
    </submittedName>
</protein>
<dbReference type="EMBL" id="JAUCMV010000004">
    <property type="protein sequence ID" value="KAK0404113.1"/>
    <property type="molecule type" value="Genomic_DNA"/>
</dbReference>
<keyword evidence="1" id="KW-1133">Transmembrane helix</keyword>
<proteinExistence type="predicted"/>
<evidence type="ECO:0000313" key="2">
    <source>
        <dbReference type="EMBL" id="KAK0404113.1"/>
    </source>
</evidence>
<feature type="transmembrane region" description="Helical" evidence="1">
    <location>
        <begin position="21"/>
        <end position="42"/>
    </location>
</feature>
<comment type="caution">
    <text evidence="2">The sequence shown here is derived from an EMBL/GenBank/DDBJ whole genome shotgun (WGS) entry which is preliminary data.</text>
</comment>
<gene>
    <name evidence="2" type="ORF">QR680_017296</name>
</gene>
<accession>A0AA39HG16</accession>
<keyword evidence="1" id="KW-0812">Transmembrane</keyword>
<dbReference type="AlphaFoldDB" id="A0AA39HG16"/>
<evidence type="ECO:0000256" key="1">
    <source>
        <dbReference type="SAM" id="Phobius"/>
    </source>
</evidence>
<dbReference type="Proteomes" id="UP001175271">
    <property type="component" value="Unassembled WGS sequence"/>
</dbReference>
<evidence type="ECO:0000313" key="3">
    <source>
        <dbReference type="Proteomes" id="UP001175271"/>
    </source>
</evidence>
<feature type="transmembrane region" description="Helical" evidence="1">
    <location>
        <begin position="54"/>
        <end position="80"/>
    </location>
</feature>
<keyword evidence="3" id="KW-1185">Reference proteome</keyword>
<reference evidence="2" key="1">
    <citation type="submission" date="2023-06" db="EMBL/GenBank/DDBJ databases">
        <title>Genomic analysis of the entomopathogenic nematode Steinernema hermaphroditum.</title>
        <authorList>
            <person name="Schwarz E.M."/>
            <person name="Heppert J.K."/>
            <person name="Baniya A."/>
            <person name="Schwartz H.T."/>
            <person name="Tan C.-H."/>
            <person name="Antoshechkin I."/>
            <person name="Sternberg P.W."/>
            <person name="Goodrich-Blair H."/>
            <person name="Dillman A.R."/>
        </authorList>
    </citation>
    <scope>NUCLEOTIDE SEQUENCE</scope>
    <source>
        <strain evidence="2">PS9179</strain>
        <tissue evidence="2">Whole animal</tissue>
    </source>
</reference>
<sequence length="144" mass="16798">MYIENKRDLSRIQSARCWTDNWILRFRGTTVASTVLIGASWIEGIREFAMPRKLGAISWLLICALLLDILTDPASSACLYSLKEKRLSRHAIIRLMLQRDAMKYFDSSRVHRSSENTGTPMRKRFIIVERPQKTEEDAIIEQFY</sequence>
<name>A0AA39HG16_9BILA</name>
<organism evidence="2 3">
    <name type="scientific">Steinernema hermaphroditum</name>
    <dbReference type="NCBI Taxonomy" id="289476"/>
    <lineage>
        <taxon>Eukaryota</taxon>
        <taxon>Metazoa</taxon>
        <taxon>Ecdysozoa</taxon>
        <taxon>Nematoda</taxon>
        <taxon>Chromadorea</taxon>
        <taxon>Rhabditida</taxon>
        <taxon>Tylenchina</taxon>
        <taxon>Panagrolaimomorpha</taxon>
        <taxon>Strongyloidoidea</taxon>
        <taxon>Steinernematidae</taxon>
        <taxon>Steinernema</taxon>
    </lineage>
</organism>
<keyword evidence="1" id="KW-0472">Membrane</keyword>